<dbReference type="Pfam" id="PF05257">
    <property type="entry name" value="CHAP"/>
    <property type="match status" value="1"/>
</dbReference>
<dbReference type="InterPro" id="IPR036366">
    <property type="entry name" value="PGBDSf"/>
</dbReference>
<reference evidence="2 3" key="1">
    <citation type="submission" date="2020-08" db="EMBL/GenBank/DDBJ databases">
        <title>Genome sequence of Rhizobiales bacterium strain IZ6.</title>
        <authorList>
            <person name="Nakai R."/>
            <person name="Naganuma T."/>
        </authorList>
    </citation>
    <scope>NUCLEOTIDE SEQUENCE [LARGE SCALE GENOMIC DNA]</scope>
    <source>
        <strain evidence="2 3">IZ6</strain>
    </source>
</reference>
<dbReference type="KEGG" id="tso:IZ6_15200"/>
<feature type="domain" description="Peptidase C51" evidence="1">
    <location>
        <begin position="136"/>
        <end position="231"/>
    </location>
</feature>
<dbReference type="EMBL" id="AP023361">
    <property type="protein sequence ID" value="BCJ90785.1"/>
    <property type="molecule type" value="Genomic_DNA"/>
</dbReference>
<organism evidence="2 3">
    <name type="scientific">Terrihabitans soli</name>
    <dbReference type="NCBI Taxonomy" id="708113"/>
    <lineage>
        <taxon>Bacteria</taxon>
        <taxon>Pseudomonadati</taxon>
        <taxon>Pseudomonadota</taxon>
        <taxon>Alphaproteobacteria</taxon>
        <taxon>Hyphomicrobiales</taxon>
        <taxon>Terrihabitans</taxon>
    </lineage>
</organism>
<dbReference type="InterPro" id="IPR007921">
    <property type="entry name" value="CHAP_dom"/>
</dbReference>
<evidence type="ECO:0000313" key="2">
    <source>
        <dbReference type="EMBL" id="BCJ90785.1"/>
    </source>
</evidence>
<accession>A0A6S6QT55</accession>
<protein>
    <recommendedName>
        <fullName evidence="1">Peptidase C51 domain-containing protein</fullName>
    </recommendedName>
</protein>
<evidence type="ECO:0000313" key="3">
    <source>
        <dbReference type="Proteomes" id="UP000515317"/>
    </source>
</evidence>
<evidence type="ECO:0000259" key="1">
    <source>
        <dbReference type="Pfam" id="PF05257"/>
    </source>
</evidence>
<gene>
    <name evidence="2" type="ORF">IZ6_15200</name>
</gene>
<dbReference type="AlphaFoldDB" id="A0A6S6QT55"/>
<dbReference type="Proteomes" id="UP000515317">
    <property type="component" value="Chromosome"/>
</dbReference>
<name>A0A6S6QT55_9HYPH</name>
<proteinExistence type="predicted"/>
<keyword evidence="3" id="KW-1185">Reference proteome</keyword>
<dbReference type="Gene3D" id="1.10.101.10">
    <property type="entry name" value="PGBD-like superfamily/PGBD"/>
    <property type="match status" value="1"/>
</dbReference>
<sequence>MVLQSSGDGMKYPGRVIEPSETDKALLGKIAAKLGARGYAVPEPHHAYTPAFAAAVKLFQSQNVSASGFPLKIDGKIGPITWGAIFEQEPVEAGSNDLVNRSLEIAISQLGVMEKPLGSNGGPEVDQYLKSVGLGTGFFWCMAFVNWCIQKAGADLGKTVKFPRTGGCVKAWNDAVAGGPKSAVLTAADARTSPGKVKPGAVFILSYGKGLGHTGFVRSNAGGALITVEGNTNQDGSRSGLGVFELKRRNVMDAQLKGFILPY</sequence>